<protein>
    <submittedName>
        <fullName evidence="2">Uncharacterized protein</fullName>
    </submittedName>
</protein>
<dbReference type="GeneID" id="91085990"/>
<reference evidence="2" key="2">
    <citation type="journal article" date="2022" name="Elife">
        <title>Obligate sexual reproduction of a homothallic fungus closely related to the Cryptococcus pathogenic species complex.</title>
        <authorList>
            <person name="Passer A.R."/>
            <person name="Clancey S.A."/>
            <person name="Shea T."/>
            <person name="David-Palma M."/>
            <person name="Averette A.F."/>
            <person name="Boekhout T."/>
            <person name="Porcel B.M."/>
            <person name="Nowrousian M."/>
            <person name="Cuomo C.A."/>
            <person name="Sun S."/>
            <person name="Heitman J."/>
            <person name="Coelho M.A."/>
        </authorList>
    </citation>
    <scope>NUCLEOTIDE SEQUENCE</scope>
    <source>
        <strain evidence="2">CBS 7841</strain>
    </source>
</reference>
<dbReference type="OrthoDB" id="2576009at2759"/>
<organism evidence="2 3">
    <name type="scientific">Cryptococcus depauperatus CBS 7841</name>
    <dbReference type="NCBI Taxonomy" id="1295531"/>
    <lineage>
        <taxon>Eukaryota</taxon>
        <taxon>Fungi</taxon>
        <taxon>Dikarya</taxon>
        <taxon>Basidiomycota</taxon>
        <taxon>Agaricomycotina</taxon>
        <taxon>Tremellomycetes</taxon>
        <taxon>Tremellales</taxon>
        <taxon>Cryptococcaceae</taxon>
        <taxon>Cryptococcus</taxon>
    </lineage>
</organism>
<evidence type="ECO:0000313" key="3">
    <source>
        <dbReference type="Proteomes" id="UP000094043"/>
    </source>
</evidence>
<name>A0A1E3IGU6_9TREE</name>
<dbReference type="AlphaFoldDB" id="A0A1E3IGU6"/>
<evidence type="ECO:0000313" key="2">
    <source>
        <dbReference type="EMBL" id="WVN86609.1"/>
    </source>
</evidence>
<feature type="region of interest" description="Disordered" evidence="1">
    <location>
        <begin position="151"/>
        <end position="201"/>
    </location>
</feature>
<feature type="compositionally biased region" description="Acidic residues" evidence="1">
    <location>
        <begin position="177"/>
        <end position="201"/>
    </location>
</feature>
<reference evidence="2" key="3">
    <citation type="submission" date="2024-01" db="EMBL/GenBank/DDBJ databases">
        <authorList>
            <person name="Coelho M.A."/>
            <person name="David-Palma M."/>
            <person name="Shea T."/>
            <person name="Sun S."/>
            <person name="Cuomo C.A."/>
            <person name="Heitman J."/>
        </authorList>
    </citation>
    <scope>NUCLEOTIDE SEQUENCE</scope>
    <source>
        <strain evidence="2">CBS 7841</strain>
    </source>
</reference>
<accession>A0A1E3IGU6</accession>
<dbReference type="EMBL" id="CP143785">
    <property type="protein sequence ID" value="WVN86609.1"/>
    <property type="molecule type" value="Genomic_DNA"/>
</dbReference>
<dbReference type="VEuPathDB" id="FungiDB:L203_03014"/>
<sequence>MATATYPLRATLESHSVQYTASATHLVATLPSDNILLVSILSVILSSRPALVRVVKYLLSECRSQSLPPSQRSTPTRAIPPYAQIPTLHSLTQPPVGNKRKRSITHFDGIPFSVIATPLQELSECGSKEEQRTVITRKRVMGLHQSMSELSIDGQEPSEKADSAVDCCLESERDEIGSLEEEGLDYDDESDDMSESDDEDDVVLVFHRS</sequence>
<keyword evidence="3" id="KW-1185">Reference proteome</keyword>
<gene>
    <name evidence="2" type="ORF">L203_101777</name>
</gene>
<evidence type="ECO:0000256" key="1">
    <source>
        <dbReference type="SAM" id="MobiDB-lite"/>
    </source>
</evidence>
<dbReference type="RefSeq" id="XP_066067309.1">
    <property type="nucleotide sequence ID" value="XM_066211212.1"/>
</dbReference>
<dbReference type="Proteomes" id="UP000094043">
    <property type="component" value="Chromosome 2"/>
</dbReference>
<reference evidence="2" key="1">
    <citation type="submission" date="2016-06" db="EMBL/GenBank/DDBJ databases">
        <authorList>
            <person name="Cuomo C."/>
            <person name="Litvintseva A."/>
            <person name="Heitman J."/>
            <person name="Chen Y."/>
            <person name="Sun S."/>
            <person name="Springer D."/>
            <person name="Dromer F."/>
            <person name="Young S."/>
            <person name="Zeng Q."/>
            <person name="Chapman S."/>
            <person name="Gujja S."/>
            <person name="Saif S."/>
            <person name="Birren B."/>
        </authorList>
    </citation>
    <scope>NUCLEOTIDE SEQUENCE</scope>
    <source>
        <strain evidence="2">CBS 7841</strain>
    </source>
</reference>
<dbReference type="KEGG" id="cdep:91085990"/>
<proteinExistence type="predicted"/>